<dbReference type="PROSITE" id="PS51421">
    <property type="entry name" value="RAS"/>
    <property type="match status" value="1"/>
</dbReference>
<dbReference type="PANTHER" id="PTHR24072">
    <property type="entry name" value="RHO FAMILY GTPASE"/>
    <property type="match status" value="1"/>
</dbReference>
<keyword evidence="5" id="KW-1185">Reference proteome</keyword>
<dbReference type="Proteomes" id="UP001642483">
    <property type="component" value="Unassembled WGS sequence"/>
</dbReference>
<dbReference type="Pfam" id="PF00071">
    <property type="entry name" value="Ras"/>
    <property type="match status" value="1"/>
</dbReference>
<dbReference type="CDD" id="cd00157">
    <property type="entry name" value="Rho"/>
    <property type="match status" value="1"/>
</dbReference>
<evidence type="ECO:0000256" key="2">
    <source>
        <dbReference type="ARBA" id="ARBA00023134"/>
    </source>
</evidence>
<evidence type="ECO:0000313" key="4">
    <source>
        <dbReference type="EMBL" id="CAK8673464.1"/>
    </source>
</evidence>
<dbReference type="PRINTS" id="PR00449">
    <property type="entry name" value="RASTRNSFRMNG"/>
</dbReference>
<keyword evidence="1" id="KW-0547">Nucleotide-binding</keyword>
<gene>
    <name evidence="4" type="ORF">CVLEPA_LOCUS3262</name>
</gene>
<dbReference type="SMART" id="SM00174">
    <property type="entry name" value="RHO"/>
    <property type="match status" value="1"/>
</dbReference>
<reference evidence="4 5" key="1">
    <citation type="submission" date="2024-02" db="EMBL/GenBank/DDBJ databases">
        <authorList>
            <person name="Daric V."/>
            <person name="Darras S."/>
        </authorList>
    </citation>
    <scope>NUCLEOTIDE SEQUENCE [LARGE SCALE GENOMIC DNA]</scope>
</reference>
<dbReference type="InterPro" id="IPR027417">
    <property type="entry name" value="P-loop_NTPase"/>
</dbReference>
<dbReference type="SUPFAM" id="SSF52540">
    <property type="entry name" value="P-loop containing nucleoside triphosphate hydrolases"/>
    <property type="match status" value="1"/>
</dbReference>
<evidence type="ECO:0000256" key="1">
    <source>
        <dbReference type="ARBA" id="ARBA00022741"/>
    </source>
</evidence>
<evidence type="ECO:0000313" key="5">
    <source>
        <dbReference type="Proteomes" id="UP001642483"/>
    </source>
</evidence>
<organism evidence="4 5">
    <name type="scientific">Clavelina lepadiformis</name>
    <name type="common">Light-bulb sea squirt</name>
    <name type="synonym">Ascidia lepadiformis</name>
    <dbReference type="NCBI Taxonomy" id="159417"/>
    <lineage>
        <taxon>Eukaryota</taxon>
        <taxon>Metazoa</taxon>
        <taxon>Chordata</taxon>
        <taxon>Tunicata</taxon>
        <taxon>Ascidiacea</taxon>
        <taxon>Aplousobranchia</taxon>
        <taxon>Clavelinidae</taxon>
        <taxon>Clavelina</taxon>
    </lineage>
</organism>
<evidence type="ECO:0000256" key="3">
    <source>
        <dbReference type="SAM" id="MobiDB-lite"/>
    </source>
</evidence>
<dbReference type="PROSITE" id="PS51420">
    <property type="entry name" value="RHO"/>
    <property type="match status" value="1"/>
</dbReference>
<accession>A0ABP0F174</accession>
<dbReference type="PROSITE" id="PS51419">
    <property type="entry name" value="RAB"/>
    <property type="match status" value="1"/>
</dbReference>
<dbReference type="NCBIfam" id="TIGR00231">
    <property type="entry name" value="small_GTP"/>
    <property type="match status" value="1"/>
</dbReference>
<feature type="region of interest" description="Disordered" evidence="3">
    <location>
        <begin position="122"/>
        <end position="142"/>
    </location>
</feature>
<dbReference type="InterPro" id="IPR005225">
    <property type="entry name" value="Small_GTP-bd"/>
</dbReference>
<proteinExistence type="predicted"/>
<sequence>MKRLNIILVGDGAVGKTPICIAYTTGVFPDYVPSVSEHYSAFTTVDGLDYELTLTELSGLDDYARLRALHYDANTDLIIICFSLVNRKSFTNVTEKWIPEVRQYLPDANILLVGTKSDLRRDQSNLKSGRQRSEEPIKHDEGRQLSKMIKAERYMECSALTMEGINDLFSEAIRIIMNKSEKESTAESCTIS</sequence>
<dbReference type="SMART" id="SM00175">
    <property type="entry name" value="RAB"/>
    <property type="match status" value="1"/>
</dbReference>
<dbReference type="InterPro" id="IPR001806">
    <property type="entry name" value="Small_GTPase"/>
</dbReference>
<keyword evidence="2" id="KW-0342">GTP-binding</keyword>
<feature type="compositionally biased region" description="Basic and acidic residues" evidence="3">
    <location>
        <begin position="131"/>
        <end position="142"/>
    </location>
</feature>
<comment type="caution">
    <text evidence="4">The sequence shown here is derived from an EMBL/GenBank/DDBJ whole genome shotgun (WGS) entry which is preliminary data.</text>
</comment>
<dbReference type="InterPro" id="IPR003578">
    <property type="entry name" value="Small_GTPase_Rho"/>
</dbReference>
<dbReference type="EMBL" id="CAWYQH010000002">
    <property type="protein sequence ID" value="CAK8673464.1"/>
    <property type="molecule type" value="Genomic_DNA"/>
</dbReference>
<name>A0ABP0F174_CLALP</name>
<dbReference type="Gene3D" id="3.40.50.300">
    <property type="entry name" value="P-loop containing nucleotide triphosphate hydrolases"/>
    <property type="match status" value="1"/>
</dbReference>
<dbReference type="SMART" id="SM00173">
    <property type="entry name" value="RAS"/>
    <property type="match status" value="1"/>
</dbReference>
<protein>
    <submittedName>
        <fullName evidence="4">Uncharacterized protein</fullName>
    </submittedName>
</protein>